<accession>A0AAF0EZA9</accession>
<dbReference type="GeneID" id="85226520"/>
<organism evidence="1 2">
    <name type="scientific">Malassezia japonica</name>
    <dbReference type="NCBI Taxonomy" id="223818"/>
    <lineage>
        <taxon>Eukaryota</taxon>
        <taxon>Fungi</taxon>
        <taxon>Dikarya</taxon>
        <taxon>Basidiomycota</taxon>
        <taxon>Ustilaginomycotina</taxon>
        <taxon>Malasseziomycetes</taxon>
        <taxon>Malasseziales</taxon>
        <taxon>Malasseziaceae</taxon>
        <taxon>Malassezia</taxon>
    </lineage>
</organism>
<protein>
    <submittedName>
        <fullName evidence="1">Uncharacterized protein</fullName>
    </submittedName>
</protein>
<name>A0AAF0EZA9_9BASI</name>
<proteinExistence type="predicted"/>
<dbReference type="EMBL" id="CP119962">
    <property type="protein sequence ID" value="WFD39888.1"/>
    <property type="molecule type" value="Genomic_DNA"/>
</dbReference>
<gene>
    <name evidence="1" type="ORF">MJAP1_002869</name>
</gene>
<dbReference type="Proteomes" id="UP001217754">
    <property type="component" value="Chromosome 5"/>
</dbReference>
<evidence type="ECO:0000313" key="2">
    <source>
        <dbReference type="Proteomes" id="UP001217754"/>
    </source>
</evidence>
<keyword evidence="2" id="KW-1185">Reference proteome</keyword>
<reference evidence="1" key="1">
    <citation type="submission" date="2023-03" db="EMBL/GenBank/DDBJ databases">
        <title>Mating type loci evolution in Malassezia.</title>
        <authorList>
            <person name="Coelho M.A."/>
        </authorList>
    </citation>
    <scope>NUCLEOTIDE SEQUENCE</scope>
    <source>
        <strain evidence="1">CBS 9431</strain>
    </source>
</reference>
<dbReference type="AlphaFoldDB" id="A0AAF0EZA9"/>
<dbReference type="RefSeq" id="XP_060122785.1">
    <property type="nucleotide sequence ID" value="XM_060266802.1"/>
</dbReference>
<evidence type="ECO:0000313" key="1">
    <source>
        <dbReference type="EMBL" id="WFD39888.1"/>
    </source>
</evidence>
<sequence>MVGSGSVRALRAAAPSARAFSTSSVTSLSRRANRLNKRKKDEALHQAVSLYHLTPSFFPLAPAEKDAELGDAVTESILGQFYGERDGRPFVQFATTSELLHQHNQDVQTGRKDTLGELDMYDTLRIQHTLASDVSGRPQASAEPAEGPVRVRQHFVHQPSAYTTRRARDAAGHGDLYSNEEMSTRSAQVRDALFGTVAGELPGLDVVRERERKWQGDEEK</sequence>